<feature type="compositionally biased region" description="Basic and acidic residues" evidence="1">
    <location>
        <begin position="173"/>
        <end position="184"/>
    </location>
</feature>
<accession>A0ABT4RC37</accession>
<dbReference type="Proteomes" id="UP001147700">
    <property type="component" value="Unassembled WGS sequence"/>
</dbReference>
<dbReference type="InterPro" id="IPR011990">
    <property type="entry name" value="TPR-like_helical_dom_sf"/>
</dbReference>
<dbReference type="EMBL" id="JAPCID010000001">
    <property type="protein sequence ID" value="MDA0136089.1"/>
    <property type="molecule type" value="Genomic_DNA"/>
</dbReference>
<evidence type="ECO:0000256" key="1">
    <source>
        <dbReference type="SAM" id="MobiDB-lite"/>
    </source>
</evidence>
<dbReference type="SUPFAM" id="SSF48452">
    <property type="entry name" value="TPR-like"/>
    <property type="match status" value="1"/>
</dbReference>
<protein>
    <recommendedName>
        <fullName evidence="4">Tetratricopeptide repeat protein</fullName>
    </recommendedName>
</protein>
<proteinExistence type="predicted"/>
<evidence type="ECO:0008006" key="4">
    <source>
        <dbReference type="Google" id="ProtNLM"/>
    </source>
</evidence>
<dbReference type="RefSeq" id="WP_270006130.1">
    <property type="nucleotide sequence ID" value="NZ_JAPCID010000001.1"/>
</dbReference>
<feature type="region of interest" description="Disordered" evidence="1">
    <location>
        <begin position="171"/>
        <end position="207"/>
    </location>
</feature>
<comment type="caution">
    <text evidence="2">The sequence shown here is derived from an EMBL/GenBank/DDBJ whole genome shotgun (WGS) entry which is preliminary data.</text>
</comment>
<gene>
    <name evidence="2" type="ORF">OJ962_01165</name>
</gene>
<dbReference type="Gene3D" id="1.25.40.10">
    <property type="entry name" value="Tetratricopeptide repeat domain"/>
    <property type="match status" value="1"/>
</dbReference>
<sequence>MFFGIGSSGLSGSIGNLITDDTGSGNGAEEAVDRASAQVRAADAKTKATPTNAAAWAELAMARYRLAQLGDNIDPAASYTAEGRRQLTAAGAAFDKYVALDPPQPDERLVRNMTQAYLAIEQPAKAVTAQEMLTEIEPTDNTFSNLAILAYQAGQTRKGDLASAKAVELTEGADEKKELKEQLDQAKSQSALQQIQEVAPTPTPTVG</sequence>
<organism evidence="2 3">
    <name type="scientific">Solirubrobacter deserti</name>
    <dbReference type="NCBI Taxonomy" id="2282478"/>
    <lineage>
        <taxon>Bacteria</taxon>
        <taxon>Bacillati</taxon>
        <taxon>Actinomycetota</taxon>
        <taxon>Thermoleophilia</taxon>
        <taxon>Solirubrobacterales</taxon>
        <taxon>Solirubrobacteraceae</taxon>
        <taxon>Solirubrobacter</taxon>
    </lineage>
</organism>
<name>A0ABT4RC37_9ACTN</name>
<evidence type="ECO:0000313" key="2">
    <source>
        <dbReference type="EMBL" id="MDA0136089.1"/>
    </source>
</evidence>
<keyword evidence="3" id="KW-1185">Reference proteome</keyword>
<evidence type="ECO:0000313" key="3">
    <source>
        <dbReference type="Proteomes" id="UP001147700"/>
    </source>
</evidence>
<reference evidence="2" key="1">
    <citation type="submission" date="2022-10" db="EMBL/GenBank/DDBJ databases">
        <title>The WGS of Solirubrobacter sp. CPCC 204708.</title>
        <authorList>
            <person name="Jiang Z."/>
        </authorList>
    </citation>
    <scope>NUCLEOTIDE SEQUENCE</scope>
    <source>
        <strain evidence="2">CPCC 204708</strain>
    </source>
</reference>
<feature type="compositionally biased region" description="Polar residues" evidence="1">
    <location>
        <begin position="185"/>
        <end position="196"/>
    </location>
</feature>